<dbReference type="Pfam" id="PF00856">
    <property type="entry name" value="SET"/>
    <property type="match status" value="1"/>
</dbReference>
<dbReference type="EnsemblProtists" id="PYU1_T014229">
    <property type="protein sequence ID" value="PYU1_T014229"/>
    <property type="gene ID" value="PYU1_G014199"/>
</dbReference>
<dbReference type="EMBL" id="GL376600">
    <property type="status" value="NOT_ANNOTATED_CDS"/>
    <property type="molecule type" value="Genomic_DNA"/>
</dbReference>
<reference evidence="2" key="3">
    <citation type="submission" date="2015-02" db="UniProtKB">
        <authorList>
            <consortium name="EnsemblProtists"/>
        </authorList>
    </citation>
    <scope>IDENTIFICATION</scope>
    <source>
        <strain evidence="2">DAOM BR144</strain>
    </source>
</reference>
<proteinExistence type="predicted"/>
<dbReference type="PANTHER" id="PTHR46167">
    <property type="entry name" value="N-LYSINE METHYLTRANSFERASE KMT5A"/>
    <property type="match status" value="1"/>
</dbReference>
<dbReference type="PROSITE" id="PS50280">
    <property type="entry name" value="SET"/>
    <property type="match status" value="1"/>
</dbReference>
<dbReference type="PANTHER" id="PTHR46167:SF1">
    <property type="entry name" value="N-LYSINE METHYLTRANSFERASE KMT5A"/>
    <property type="match status" value="1"/>
</dbReference>
<dbReference type="Proteomes" id="UP000019132">
    <property type="component" value="Unassembled WGS sequence"/>
</dbReference>
<sequence length="145" mass="16191">METLQPEKLQNDDCGVEVRASRVPNAGSGLFATRRHAQGSVICAYTGQVHANAAAWKLADKSYLMKLGPNKYVDALHAPNVLARYINDCRGKCGGYNVEFEKLPDEDKALVIAMRDIDVGEELFVNYGRFYWIAYNLSHPESPVR</sequence>
<dbReference type="GO" id="GO:0042799">
    <property type="term" value="F:histone H4K20 methyltransferase activity"/>
    <property type="evidence" value="ECO:0007669"/>
    <property type="project" value="TreeGrafter"/>
</dbReference>
<dbReference type="InParanoid" id="K3XAI0"/>
<dbReference type="GO" id="GO:0005634">
    <property type="term" value="C:nucleus"/>
    <property type="evidence" value="ECO:0007669"/>
    <property type="project" value="TreeGrafter"/>
</dbReference>
<accession>K3XAI0</accession>
<dbReference type="SMART" id="SM00317">
    <property type="entry name" value="SET"/>
    <property type="match status" value="1"/>
</dbReference>
<dbReference type="OMA" id="GSVICEY"/>
<reference evidence="3" key="2">
    <citation type="submission" date="2010-04" db="EMBL/GenBank/DDBJ databases">
        <authorList>
            <person name="Buell R."/>
            <person name="Hamilton J."/>
            <person name="Hostetler J."/>
        </authorList>
    </citation>
    <scope>NUCLEOTIDE SEQUENCE [LARGE SCALE GENOMIC DNA]</scope>
    <source>
        <strain evidence="3">DAOM:BR144</strain>
    </source>
</reference>
<protein>
    <recommendedName>
        <fullName evidence="1">SET domain-containing protein</fullName>
    </recommendedName>
</protein>
<dbReference type="InterPro" id="IPR001214">
    <property type="entry name" value="SET_dom"/>
</dbReference>
<dbReference type="InterPro" id="IPR046341">
    <property type="entry name" value="SET_dom_sf"/>
</dbReference>
<dbReference type="GO" id="GO:0005700">
    <property type="term" value="C:polytene chromosome"/>
    <property type="evidence" value="ECO:0007669"/>
    <property type="project" value="TreeGrafter"/>
</dbReference>
<evidence type="ECO:0000259" key="1">
    <source>
        <dbReference type="PROSITE" id="PS50280"/>
    </source>
</evidence>
<dbReference type="SUPFAM" id="SSF82199">
    <property type="entry name" value="SET domain"/>
    <property type="match status" value="1"/>
</dbReference>
<dbReference type="HOGENOM" id="CLU_137658_0_0_1"/>
<dbReference type="Gene3D" id="2.170.270.10">
    <property type="entry name" value="SET domain"/>
    <property type="match status" value="1"/>
</dbReference>
<organism evidence="2 3">
    <name type="scientific">Globisporangium ultimum (strain ATCC 200006 / CBS 805.95 / DAOM BR144)</name>
    <name type="common">Pythium ultimum</name>
    <dbReference type="NCBI Taxonomy" id="431595"/>
    <lineage>
        <taxon>Eukaryota</taxon>
        <taxon>Sar</taxon>
        <taxon>Stramenopiles</taxon>
        <taxon>Oomycota</taxon>
        <taxon>Peronosporomycetes</taxon>
        <taxon>Pythiales</taxon>
        <taxon>Pythiaceae</taxon>
        <taxon>Globisporangium</taxon>
    </lineage>
</organism>
<dbReference type="GO" id="GO:0006357">
    <property type="term" value="P:regulation of transcription by RNA polymerase II"/>
    <property type="evidence" value="ECO:0007669"/>
    <property type="project" value="TreeGrafter"/>
</dbReference>
<feature type="domain" description="SET" evidence="1">
    <location>
        <begin position="14"/>
        <end position="128"/>
    </location>
</feature>
<dbReference type="eggNOG" id="ENOG502S6K8">
    <property type="taxonomic scope" value="Eukaryota"/>
</dbReference>
<keyword evidence="3" id="KW-1185">Reference proteome</keyword>
<evidence type="ECO:0000313" key="2">
    <source>
        <dbReference type="EnsemblProtists" id="PYU1_T014229"/>
    </source>
</evidence>
<evidence type="ECO:0000313" key="3">
    <source>
        <dbReference type="Proteomes" id="UP000019132"/>
    </source>
</evidence>
<dbReference type="AlphaFoldDB" id="K3XAI0"/>
<name>K3XAI0_GLOUD</name>
<dbReference type="InterPro" id="IPR051760">
    <property type="entry name" value="KMT5A"/>
</dbReference>
<dbReference type="VEuPathDB" id="FungiDB:PYU1_G014199"/>
<reference evidence="3" key="1">
    <citation type="journal article" date="2010" name="Genome Biol.">
        <title>Genome sequence of the necrotrophic plant pathogen Pythium ultimum reveals original pathogenicity mechanisms and effector repertoire.</title>
        <authorList>
            <person name="Levesque C.A."/>
            <person name="Brouwer H."/>
            <person name="Cano L."/>
            <person name="Hamilton J.P."/>
            <person name="Holt C."/>
            <person name="Huitema E."/>
            <person name="Raffaele S."/>
            <person name="Robideau G.P."/>
            <person name="Thines M."/>
            <person name="Win J."/>
            <person name="Zerillo M.M."/>
            <person name="Beakes G.W."/>
            <person name="Boore J.L."/>
            <person name="Busam D."/>
            <person name="Dumas B."/>
            <person name="Ferriera S."/>
            <person name="Fuerstenberg S.I."/>
            <person name="Gachon C.M."/>
            <person name="Gaulin E."/>
            <person name="Govers F."/>
            <person name="Grenville-Briggs L."/>
            <person name="Horner N."/>
            <person name="Hostetler J."/>
            <person name="Jiang R.H."/>
            <person name="Johnson J."/>
            <person name="Krajaejun T."/>
            <person name="Lin H."/>
            <person name="Meijer H.J."/>
            <person name="Moore B."/>
            <person name="Morris P."/>
            <person name="Phuntmart V."/>
            <person name="Puiu D."/>
            <person name="Shetty J."/>
            <person name="Stajich J.E."/>
            <person name="Tripathy S."/>
            <person name="Wawra S."/>
            <person name="van West P."/>
            <person name="Whitty B.R."/>
            <person name="Coutinho P.M."/>
            <person name="Henrissat B."/>
            <person name="Martin F."/>
            <person name="Thomas P.D."/>
            <person name="Tyler B.M."/>
            <person name="De Vries R.P."/>
            <person name="Kamoun S."/>
            <person name="Yandell M."/>
            <person name="Tisserat N."/>
            <person name="Buell C.R."/>
        </authorList>
    </citation>
    <scope>NUCLEOTIDE SEQUENCE</scope>
    <source>
        <strain evidence="3">DAOM:BR144</strain>
    </source>
</reference>